<dbReference type="PROSITE" id="PS50234">
    <property type="entry name" value="VWFA"/>
    <property type="match status" value="1"/>
</dbReference>
<evidence type="ECO:0000259" key="2">
    <source>
        <dbReference type="PROSITE" id="PS50234"/>
    </source>
</evidence>
<organism evidence="3 4">
    <name type="scientific">Lederbergia lenta</name>
    <name type="common">Bacillus lentus</name>
    <dbReference type="NCBI Taxonomy" id="1467"/>
    <lineage>
        <taxon>Bacteria</taxon>
        <taxon>Bacillati</taxon>
        <taxon>Bacillota</taxon>
        <taxon>Bacilli</taxon>
        <taxon>Bacillales</taxon>
        <taxon>Bacillaceae</taxon>
        <taxon>Lederbergia</taxon>
    </lineage>
</organism>
<accession>A0A2X4WS89</accession>
<dbReference type="PROSITE" id="PS51257">
    <property type="entry name" value="PROKAR_LIPOPROTEIN"/>
    <property type="match status" value="1"/>
</dbReference>
<dbReference type="SUPFAM" id="SSF53300">
    <property type="entry name" value="vWA-like"/>
    <property type="match status" value="1"/>
</dbReference>
<gene>
    <name evidence="3" type="primary">dadA_6</name>
    <name evidence="3" type="ORF">NCTC4824_03681</name>
</gene>
<sequence>MRRMLSVIFLALLVAGCSQGSTPKPVGKEKVMENKVEEKGEDETKILNQVQVPTSIEELRETEPGILTSDFENETSVFAAIDPLEGIEKQWVAELKKMPKEADIELWMKALVYYLGNNAYQKTVGDLVEFEPNFPEALLPEPETITRDDKTKKESPDKAIILLDASSSMLLDVDGKQKMKIAKDAVLNFGKTIGANSELSLYIYGHAGTQNEEDMTLSCSQIDEIYDRSKYEEKSFVKAVNEVEAKGWTPLAEAIKTAHADNEKYEGNLTLYIVSDGMETCEGDPIAEAKAFAGNLEKRHVNIIGFDVDADSETQLKEVAAAGNGEYLKADSAEELQGSITKKWVPSDFDIAMKSLQSPKNSFALSFQRLEVDKMAVLIQHAISTENRRFNEAIRMAKSEAVITDEQEVTLQKEIDRHKELLLQLKDTLQAEKQQSIEDEVKRIDGKIEDWTKRMEDLK</sequence>
<reference evidence="3 4" key="1">
    <citation type="submission" date="2018-06" db="EMBL/GenBank/DDBJ databases">
        <authorList>
            <consortium name="Pathogen Informatics"/>
            <person name="Doyle S."/>
        </authorList>
    </citation>
    <scope>NUCLEOTIDE SEQUENCE [LARGE SCALE GENOMIC DNA]</scope>
    <source>
        <strain evidence="3 4">NCTC4824</strain>
    </source>
</reference>
<evidence type="ECO:0000313" key="3">
    <source>
        <dbReference type="EMBL" id="SQI62518.1"/>
    </source>
</evidence>
<evidence type="ECO:0000313" key="4">
    <source>
        <dbReference type="Proteomes" id="UP000249134"/>
    </source>
</evidence>
<feature type="signal peptide" evidence="1">
    <location>
        <begin position="1"/>
        <end position="20"/>
    </location>
</feature>
<dbReference type="Gene3D" id="3.40.50.410">
    <property type="entry name" value="von Willebrand factor, type A domain"/>
    <property type="match status" value="1"/>
</dbReference>
<keyword evidence="1" id="KW-0732">Signal</keyword>
<feature type="domain" description="VWFA" evidence="2">
    <location>
        <begin position="158"/>
        <end position="344"/>
    </location>
</feature>
<name>A0A2X4WS89_LEDLE</name>
<dbReference type="AlphaFoldDB" id="A0A2X4WS89"/>
<dbReference type="EC" id="1.4.99.6" evidence="3"/>
<evidence type="ECO:0000256" key="1">
    <source>
        <dbReference type="SAM" id="SignalP"/>
    </source>
</evidence>
<dbReference type="SMART" id="SM00327">
    <property type="entry name" value="VWA"/>
    <property type="match status" value="1"/>
</dbReference>
<dbReference type="STRING" id="1348624.GCA_001591545_02101"/>
<dbReference type="GO" id="GO:0016491">
    <property type="term" value="F:oxidoreductase activity"/>
    <property type="evidence" value="ECO:0007669"/>
    <property type="project" value="UniProtKB-KW"/>
</dbReference>
<keyword evidence="4" id="KW-1185">Reference proteome</keyword>
<dbReference type="Pfam" id="PF00092">
    <property type="entry name" value="VWA"/>
    <property type="match status" value="1"/>
</dbReference>
<dbReference type="EMBL" id="LS483476">
    <property type="protein sequence ID" value="SQI62518.1"/>
    <property type="molecule type" value="Genomic_DNA"/>
</dbReference>
<dbReference type="InterPro" id="IPR002035">
    <property type="entry name" value="VWF_A"/>
</dbReference>
<keyword evidence="3" id="KW-0560">Oxidoreductase</keyword>
<dbReference type="KEGG" id="blen:NCTC4824_03681"/>
<proteinExistence type="predicted"/>
<protein>
    <submittedName>
        <fullName evidence="3">D-amino acid dehydrogenase, large subunit</fullName>
        <ecNumber evidence="3">1.4.99.6</ecNumber>
    </submittedName>
</protein>
<feature type="chain" id="PRO_5016111501" evidence="1">
    <location>
        <begin position="21"/>
        <end position="459"/>
    </location>
</feature>
<dbReference type="Proteomes" id="UP000249134">
    <property type="component" value="Chromosome 1"/>
</dbReference>
<dbReference type="InterPro" id="IPR036465">
    <property type="entry name" value="vWFA_dom_sf"/>
</dbReference>